<protein>
    <submittedName>
        <fullName evidence="1">Uncharacterized protein</fullName>
    </submittedName>
</protein>
<proteinExistence type="predicted"/>
<accession>A0A9Q3FDL1</accession>
<reference evidence="1" key="1">
    <citation type="submission" date="2021-03" db="EMBL/GenBank/DDBJ databases">
        <title>Draft genome sequence of rust myrtle Austropuccinia psidii MF-1, a brazilian biotype.</title>
        <authorList>
            <person name="Quecine M.C."/>
            <person name="Pachon D.M.R."/>
            <person name="Bonatelli M.L."/>
            <person name="Correr F.H."/>
            <person name="Franceschini L.M."/>
            <person name="Leite T.F."/>
            <person name="Margarido G.R.A."/>
            <person name="Almeida C.A."/>
            <person name="Ferrarezi J.A."/>
            <person name="Labate C.A."/>
        </authorList>
    </citation>
    <scope>NUCLEOTIDE SEQUENCE</scope>
    <source>
        <strain evidence="1">MF-1</strain>
    </source>
</reference>
<dbReference type="Proteomes" id="UP000765509">
    <property type="component" value="Unassembled WGS sequence"/>
</dbReference>
<sequence length="156" mass="18572">MLYKLLVNDSEIIEGPPMHSRKNLFDIFSKQKSPQDMEIDIKPEVNNDRYCEDSLEDLGNKIFDCFKDKESIKKYNKEESNKTDEFQMHEISQDHPNEKIKHSHAYENLWETNINHKYLKEIKPILSSDSKPKENLIEVEFSPLQKDLMNTILSYY</sequence>
<name>A0A9Q3FDL1_9BASI</name>
<dbReference type="EMBL" id="AVOT02039996">
    <property type="protein sequence ID" value="MBW0535131.1"/>
    <property type="molecule type" value="Genomic_DNA"/>
</dbReference>
<dbReference type="AlphaFoldDB" id="A0A9Q3FDL1"/>
<gene>
    <name evidence="1" type="ORF">O181_074846</name>
</gene>
<comment type="caution">
    <text evidence="1">The sequence shown here is derived from an EMBL/GenBank/DDBJ whole genome shotgun (WGS) entry which is preliminary data.</text>
</comment>
<keyword evidence="2" id="KW-1185">Reference proteome</keyword>
<organism evidence="1 2">
    <name type="scientific">Austropuccinia psidii MF-1</name>
    <dbReference type="NCBI Taxonomy" id="1389203"/>
    <lineage>
        <taxon>Eukaryota</taxon>
        <taxon>Fungi</taxon>
        <taxon>Dikarya</taxon>
        <taxon>Basidiomycota</taxon>
        <taxon>Pucciniomycotina</taxon>
        <taxon>Pucciniomycetes</taxon>
        <taxon>Pucciniales</taxon>
        <taxon>Sphaerophragmiaceae</taxon>
        <taxon>Austropuccinia</taxon>
    </lineage>
</organism>
<evidence type="ECO:0000313" key="1">
    <source>
        <dbReference type="EMBL" id="MBW0535131.1"/>
    </source>
</evidence>
<evidence type="ECO:0000313" key="2">
    <source>
        <dbReference type="Proteomes" id="UP000765509"/>
    </source>
</evidence>